<dbReference type="RefSeq" id="WP_380692407.1">
    <property type="nucleotide sequence ID" value="NZ_JBHRYR010000002.1"/>
</dbReference>
<dbReference type="Proteomes" id="UP001595617">
    <property type="component" value="Unassembled WGS sequence"/>
</dbReference>
<dbReference type="SUPFAM" id="SSF52343">
    <property type="entry name" value="Ferredoxin reductase-like, C-terminal NADP-linked domain"/>
    <property type="match status" value="1"/>
</dbReference>
<dbReference type="InterPro" id="IPR039261">
    <property type="entry name" value="FNR_nucleotide-bd"/>
</dbReference>
<dbReference type="PROSITE" id="PS51384">
    <property type="entry name" value="FAD_FR"/>
    <property type="match status" value="1"/>
</dbReference>
<dbReference type="InterPro" id="IPR017927">
    <property type="entry name" value="FAD-bd_FR_type"/>
</dbReference>
<evidence type="ECO:0000256" key="1">
    <source>
        <dbReference type="ARBA" id="ARBA00022630"/>
    </source>
</evidence>
<protein>
    <submittedName>
        <fullName evidence="9">PDR/VanB family oxidoreductase</fullName>
    </submittedName>
</protein>
<dbReference type="Pfam" id="PF00970">
    <property type="entry name" value="FAD_binding_6"/>
    <property type="match status" value="1"/>
</dbReference>
<dbReference type="SUPFAM" id="SSF63380">
    <property type="entry name" value="Riboflavin synthase domain-like"/>
    <property type="match status" value="1"/>
</dbReference>
<dbReference type="PRINTS" id="PR00409">
    <property type="entry name" value="PHDIOXRDTASE"/>
</dbReference>
<evidence type="ECO:0000256" key="5">
    <source>
        <dbReference type="ARBA" id="ARBA00023004"/>
    </source>
</evidence>
<dbReference type="InterPro" id="IPR050415">
    <property type="entry name" value="MRET"/>
</dbReference>
<keyword evidence="4" id="KW-0560">Oxidoreductase</keyword>
<keyword evidence="3" id="KW-0479">Metal-binding</keyword>
<dbReference type="InterPro" id="IPR036010">
    <property type="entry name" value="2Fe-2S_ferredoxin-like_sf"/>
</dbReference>
<keyword evidence="1" id="KW-0285">Flavoprotein</keyword>
<evidence type="ECO:0000256" key="3">
    <source>
        <dbReference type="ARBA" id="ARBA00022723"/>
    </source>
</evidence>
<comment type="caution">
    <text evidence="9">The sequence shown here is derived from an EMBL/GenBank/DDBJ whole genome shotgun (WGS) entry which is preliminary data.</text>
</comment>
<dbReference type="InterPro" id="IPR012675">
    <property type="entry name" value="Beta-grasp_dom_sf"/>
</dbReference>
<dbReference type="CDD" id="cd06185">
    <property type="entry name" value="PDR_like"/>
    <property type="match status" value="1"/>
</dbReference>
<proteinExistence type="predicted"/>
<dbReference type="Gene3D" id="3.10.20.30">
    <property type="match status" value="1"/>
</dbReference>
<dbReference type="SUPFAM" id="SSF54292">
    <property type="entry name" value="2Fe-2S ferredoxin-like"/>
    <property type="match status" value="1"/>
</dbReference>
<feature type="domain" description="2Fe-2S ferredoxin-type" evidence="7">
    <location>
        <begin position="238"/>
        <end position="323"/>
    </location>
</feature>
<reference evidence="10" key="1">
    <citation type="journal article" date="2019" name="Int. J. Syst. Evol. Microbiol.">
        <title>The Global Catalogue of Microorganisms (GCM) 10K type strain sequencing project: providing services to taxonomists for standard genome sequencing and annotation.</title>
        <authorList>
            <consortium name="The Broad Institute Genomics Platform"/>
            <consortium name="The Broad Institute Genome Sequencing Center for Infectious Disease"/>
            <person name="Wu L."/>
            <person name="Ma J."/>
        </authorList>
    </citation>
    <scope>NUCLEOTIDE SEQUENCE [LARGE SCALE GENOMIC DNA]</scope>
    <source>
        <strain evidence="10">IBRC 10765</strain>
    </source>
</reference>
<evidence type="ECO:0000256" key="4">
    <source>
        <dbReference type="ARBA" id="ARBA00023002"/>
    </source>
</evidence>
<dbReference type="Pfam" id="PF00111">
    <property type="entry name" value="Fer2"/>
    <property type="match status" value="1"/>
</dbReference>
<keyword evidence="5" id="KW-0408">Iron</keyword>
<dbReference type="CDD" id="cd00207">
    <property type="entry name" value="fer2"/>
    <property type="match status" value="1"/>
</dbReference>
<dbReference type="EMBL" id="JBHRYR010000002">
    <property type="protein sequence ID" value="MFC3851285.1"/>
    <property type="molecule type" value="Genomic_DNA"/>
</dbReference>
<accession>A0ABV7ZSU6</accession>
<dbReference type="InterPro" id="IPR008333">
    <property type="entry name" value="Cbr1-like_FAD-bd_dom"/>
</dbReference>
<keyword evidence="6" id="KW-0411">Iron-sulfur</keyword>
<evidence type="ECO:0000259" key="7">
    <source>
        <dbReference type="PROSITE" id="PS51085"/>
    </source>
</evidence>
<keyword evidence="2" id="KW-0001">2Fe-2S</keyword>
<name>A0ABV7ZSU6_9GAMM</name>
<feature type="domain" description="FAD-binding FR-type" evidence="8">
    <location>
        <begin position="5"/>
        <end position="107"/>
    </location>
</feature>
<dbReference type="Gene3D" id="3.40.50.80">
    <property type="entry name" value="Nucleotide-binding domain of ferredoxin-NADP reductase (FNR) module"/>
    <property type="match status" value="1"/>
</dbReference>
<organism evidence="9 10">
    <name type="scientific">Saccharospirillum mangrovi</name>
    <dbReference type="NCBI Taxonomy" id="2161747"/>
    <lineage>
        <taxon>Bacteria</taxon>
        <taxon>Pseudomonadati</taxon>
        <taxon>Pseudomonadota</taxon>
        <taxon>Gammaproteobacteria</taxon>
        <taxon>Oceanospirillales</taxon>
        <taxon>Saccharospirillaceae</taxon>
        <taxon>Saccharospirillum</taxon>
    </lineage>
</organism>
<dbReference type="InterPro" id="IPR001041">
    <property type="entry name" value="2Fe-2S_ferredoxin-type"/>
</dbReference>
<dbReference type="InterPro" id="IPR017938">
    <property type="entry name" value="Riboflavin_synthase-like_b-brl"/>
</dbReference>
<keyword evidence="10" id="KW-1185">Reference proteome</keyword>
<evidence type="ECO:0000313" key="9">
    <source>
        <dbReference type="EMBL" id="MFC3851285.1"/>
    </source>
</evidence>
<evidence type="ECO:0000256" key="6">
    <source>
        <dbReference type="ARBA" id="ARBA00023014"/>
    </source>
</evidence>
<dbReference type="Gene3D" id="2.40.30.10">
    <property type="entry name" value="Translation factors"/>
    <property type="match status" value="1"/>
</dbReference>
<gene>
    <name evidence="9" type="ORF">ACFOOG_00450</name>
</gene>
<dbReference type="PROSITE" id="PS00197">
    <property type="entry name" value="2FE2S_FER_1"/>
    <property type="match status" value="1"/>
</dbReference>
<dbReference type="InterPro" id="IPR006058">
    <property type="entry name" value="2Fe2S_fd_BS"/>
</dbReference>
<sequence length="323" mass="35339">MSKTSLSMIVEVKKKTSVAADISCFELVDPHGRELPPFTAGAHIDVQTDGEHLRQYSLSNASSERNRYQIAVLREPKSRGGSIAMHEQVKEGDYLHISAPRNHFALDHDARRSVLFAGGIGITPILAMAEELHAKGGEFELHYSASKPEHAAFVDYLMSAPYADRVHFHYTKVEGGKRIDLAAMAAKPEAAVHIYVCGPESFNDAVINTFEAAGWPKRQLHTEYFVGADVDTSGDGSFTVELARSGVSFVIPADKTIADVLIDNDIDLLTSCEQGICGTCVTKILDGTPEHRDRYLTDDEKAANDQFTPCCSRSKSAKLVLDL</sequence>
<dbReference type="PANTHER" id="PTHR47354">
    <property type="entry name" value="NADH OXIDOREDUCTASE HCR"/>
    <property type="match status" value="1"/>
</dbReference>
<evidence type="ECO:0000259" key="8">
    <source>
        <dbReference type="PROSITE" id="PS51384"/>
    </source>
</evidence>
<evidence type="ECO:0000313" key="10">
    <source>
        <dbReference type="Proteomes" id="UP001595617"/>
    </source>
</evidence>
<evidence type="ECO:0000256" key="2">
    <source>
        <dbReference type="ARBA" id="ARBA00022714"/>
    </source>
</evidence>
<dbReference type="PANTHER" id="PTHR47354:SF1">
    <property type="entry name" value="CARNITINE MONOOXYGENASE REDUCTASE SUBUNIT"/>
    <property type="match status" value="1"/>
</dbReference>
<dbReference type="PROSITE" id="PS51085">
    <property type="entry name" value="2FE2S_FER_2"/>
    <property type="match status" value="1"/>
</dbReference>